<proteinExistence type="predicted"/>
<gene>
    <name evidence="2" type="ORF">CEUR00632_LOCUS19094</name>
</gene>
<evidence type="ECO:0000256" key="1">
    <source>
        <dbReference type="SAM" id="MobiDB-lite"/>
    </source>
</evidence>
<accession>A0A7R9VW62</accession>
<reference evidence="2" key="1">
    <citation type="submission" date="2021-01" db="EMBL/GenBank/DDBJ databases">
        <authorList>
            <person name="Corre E."/>
            <person name="Pelletier E."/>
            <person name="Niang G."/>
            <person name="Scheremetjew M."/>
            <person name="Finn R."/>
            <person name="Kale V."/>
            <person name="Holt S."/>
            <person name="Cochrane G."/>
            <person name="Meng A."/>
            <person name="Brown T."/>
            <person name="Cohen L."/>
        </authorList>
    </citation>
    <scope>NUCLEOTIDE SEQUENCE</scope>
    <source>
        <strain evidence="2">CCMP219</strain>
    </source>
</reference>
<evidence type="ECO:0000313" key="2">
    <source>
        <dbReference type="EMBL" id="CAD8307383.1"/>
    </source>
</evidence>
<feature type="region of interest" description="Disordered" evidence="1">
    <location>
        <begin position="17"/>
        <end position="44"/>
    </location>
</feature>
<dbReference type="AlphaFoldDB" id="A0A7R9VW62"/>
<protein>
    <submittedName>
        <fullName evidence="2">Uncharacterized protein</fullName>
    </submittedName>
</protein>
<feature type="compositionally biased region" description="Gly residues" evidence="1">
    <location>
        <begin position="27"/>
        <end position="38"/>
    </location>
</feature>
<name>A0A7R9VW62_9CHLO</name>
<dbReference type="EMBL" id="HBEC01041059">
    <property type="protein sequence ID" value="CAD8307383.1"/>
    <property type="molecule type" value="Transcribed_RNA"/>
</dbReference>
<organism evidence="2">
    <name type="scientific">Chlamydomonas euryale</name>
    <dbReference type="NCBI Taxonomy" id="1486919"/>
    <lineage>
        <taxon>Eukaryota</taxon>
        <taxon>Viridiplantae</taxon>
        <taxon>Chlorophyta</taxon>
        <taxon>core chlorophytes</taxon>
        <taxon>Chlorophyceae</taxon>
        <taxon>CS clade</taxon>
        <taxon>Chlamydomonadales</taxon>
        <taxon>Chlamydomonadaceae</taxon>
        <taxon>Chlamydomonas</taxon>
    </lineage>
</organism>
<sequence>MQGALGRVTGTARFRHMGHGDARCGRGRGGGSAGGVGQGRTVHSGEHEARVSLLACSGARTELCAKMAAPFAQSADGAAVFALMTQLFVHSSDGAAVCSGGAAVGAQRTCRWRQPCGGREHGCSKAC</sequence>